<dbReference type="OrthoDB" id="66620at2759"/>
<evidence type="ECO:0000256" key="5">
    <source>
        <dbReference type="ARBA" id="ARBA00022989"/>
    </source>
</evidence>
<sequence length="616" mass="69730">MGEVMLPISTSRSLNLSFDSLSYSVKTSIIKRETRQLLTTISGEFRVGELTAIMGPSGSGKTTLMDILAGYTVQTSGTVSVNGSPRDLAEFRRSSAYIMQDDNLEPLLTVEESVHIAANLKLDWNNHDKAQRINEIIFVLGLEDCKHTRSAKLSGGQRKRLAIALELVNNPPVMFFDEPASGLDIVTSKQCINLLRALARDGPCTIIMTIHQPSGIHLNMIDHLYVVVNGHCVYTGSTKAIVPFLEKHDLHCPTYHNPSDFLVEVCNGEYGDWNDKLVETIDNGKCNDWRSASNKNTRSRFKTRLSPKESEDRSNQNDDEDDKIENDKVTEDHSGYYATSFFQQLYILVKRNAIKLSRDRVLTFTRLTMHCIIALIVGVIYYGIGEDAAFALDNFNLLFFSLMFLMFSAFSATITTFPLSLPIVEREHFNRWYKLRSFYLANKFADLPIQIIAVSIYTLIVYFMTGQIPEGRRFVLLAIVSVAVSLVAQIIGVIVGTGMSVQNSVILGPLLIMPFVVFSGFFVHINDAPSYLQWLFHASFLKHGFESAMASMYGFDRRKMHCSDVYCHFVYPKKLMGEMGMLHVDYWFSMLILFILYVLLDMLAYITLRLRLKKLI</sequence>
<dbReference type="InterPro" id="IPR017871">
    <property type="entry name" value="ABC_transporter-like_CS"/>
</dbReference>
<keyword evidence="6 8" id="KW-0472">Membrane</keyword>
<dbReference type="EMBL" id="JAAOIC020000044">
    <property type="protein sequence ID" value="KAG8038339.1"/>
    <property type="molecule type" value="Genomic_DNA"/>
</dbReference>
<protein>
    <recommendedName>
        <fullName evidence="9">ABC transporter domain-containing protein</fullName>
    </recommendedName>
</protein>
<dbReference type="InterPro" id="IPR003439">
    <property type="entry name" value="ABC_transporter-like_ATP-bd"/>
</dbReference>
<feature type="transmembrane region" description="Helical" evidence="8">
    <location>
        <begin position="367"/>
        <end position="385"/>
    </location>
</feature>
<dbReference type="SMART" id="SM00382">
    <property type="entry name" value="AAA"/>
    <property type="match status" value="1"/>
</dbReference>
<dbReference type="Pfam" id="PF00005">
    <property type="entry name" value="ABC_tran"/>
    <property type="match status" value="1"/>
</dbReference>
<feature type="region of interest" description="Disordered" evidence="7">
    <location>
        <begin position="297"/>
        <end position="326"/>
    </location>
</feature>
<reference evidence="10" key="1">
    <citation type="submission" date="2020-03" db="EMBL/GenBank/DDBJ databases">
        <authorList>
            <person name="Chebbi M.A."/>
            <person name="Drezen J.M."/>
        </authorList>
    </citation>
    <scope>NUCLEOTIDE SEQUENCE</scope>
    <source>
        <tissue evidence="10">Whole body</tissue>
    </source>
</reference>
<dbReference type="PANTHER" id="PTHR48041">
    <property type="entry name" value="ABC TRANSPORTER G FAMILY MEMBER 28"/>
    <property type="match status" value="1"/>
</dbReference>
<dbReference type="GO" id="GO:0016887">
    <property type="term" value="F:ATP hydrolysis activity"/>
    <property type="evidence" value="ECO:0007669"/>
    <property type="project" value="InterPro"/>
</dbReference>
<evidence type="ECO:0000256" key="4">
    <source>
        <dbReference type="ARBA" id="ARBA00022692"/>
    </source>
</evidence>
<dbReference type="FunFam" id="3.40.50.300:FF:001077">
    <property type="entry name" value="Uncharacterized protein, isoform A"/>
    <property type="match status" value="1"/>
</dbReference>
<dbReference type="AlphaFoldDB" id="A0A8J5R5I3"/>
<accession>A0A8J5R5I3</accession>
<evidence type="ECO:0000256" key="3">
    <source>
        <dbReference type="ARBA" id="ARBA00022448"/>
    </source>
</evidence>
<dbReference type="CDD" id="cd03213">
    <property type="entry name" value="ABCG_EPDR"/>
    <property type="match status" value="1"/>
</dbReference>
<evidence type="ECO:0000256" key="7">
    <source>
        <dbReference type="SAM" id="MobiDB-lite"/>
    </source>
</evidence>
<comment type="subcellular location">
    <subcellularLocation>
        <location evidence="1">Membrane</location>
        <topology evidence="1">Multi-pass membrane protein</topology>
    </subcellularLocation>
</comment>
<proteinExistence type="inferred from homology"/>
<reference evidence="10" key="2">
    <citation type="submission" date="2021-04" db="EMBL/GenBank/DDBJ databases">
        <title>Genome-wide patterns of bracovirus chromosomal integration into multiple host tissues during parasitism.</title>
        <authorList>
            <person name="Chebbi M.A.C."/>
        </authorList>
    </citation>
    <scope>NUCLEOTIDE SEQUENCE</scope>
    <source>
        <tissue evidence="10">Whole body</tissue>
    </source>
</reference>
<evidence type="ECO:0000256" key="1">
    <source>
        <dbReference type="ARBA" id="ARBA00004141"/>
    </source>
</evidence>
<comment type="similarity">
    <text evidence="2">Belongs to the ABC transporter superfamily. ABCG family. Eye pigment precursor importer (TC 3.A.1.204) subfamily.</text>
</comment>
<feature type="domain" description="ABC transporter" evidence="9">
    <location>
        <begin position="16"/>
        <end position="254"/>
    </location>
</feature>
<dbReference type="Pfam" id="PF01061">
    <property type="entry name" value="ABC2_membrane"/>
    <property type="match status" value="1"/>
</dbReference>
<dbReference type="PROSITE" id="PS00211">
    <property type="entry name" value="ABC_TRANSPORTER_1"/>
    <property type="match status" value="1"/>
</dbReference>
<keyword evidence="11" id="KW-1185">Reference proteome</keyword>
<feature type="transmembrane region" description="Helical" evidence="8">
    <location>
        <begin position="397"/>
        <end position="424"/>
    </location>
</feature>
<dbReference type="GO" id="GO:0005886">
    <property type="term" value="C:plasma membrane"/>
    <property type="evidence" value="ECO:0007669"/>
    <property type="project" value="TreeGrafter"/>
</dbReference>
<feature type="transmembrane region" description="Helical" evidence="8">
    <location>
        <begin position="505"/>
        <end position="525"/>
    </location>
</feature>
<feature type="transmembrane region" description="Helical" evidence="8">
    <location>
        <begin position="444"/>
        <end position="464"/>
    </location>
</feature>
<gene>
    <name evidence="10" type="ORF">G9C98_006666</name>
</gene>
<dbReference type="GO" id="GO:0005524">
    <property type="term" value="F:ATP binding"/>
    <property type="evidence" value="ECO:0007669"/>
    <property type="project" value="InterPro"/>
</dbReference>
<comment type="caution">
    <text evidence="10">The sequence shown here is derived from an EMBL/GenBank/DDBJ whole genome shotgun (WGS) entry which is preliminary data.</text>
</comment>
<evidence type="ECO:0000313" key="11">
    <source>
        <dbReference type="Proteomes" id="UP000729913"/>
    </source>
</evidence>
<dbReference type="Proteomes" id="UP000729913">
    <property type="component" value="Unassembled WGS sequence"/>
</dbReference>
<feature type="transmembrane region" description="Helical" evidence="8">
    <location>
        <begin position="586"/>
        <end position="608"/>
    </location>
</feature>
<dbReference type="InterPro" id="IPR050352">
    <property type="entry name" value="ABCG_transporters"/>
</dbReference>
<dbReference type="InterPro" id="IPR013525">
    <property type="entry name" value="ABC2_TM"/>
</dbReference>
<evidence type="ECO:0000259" key="9">
    <source>
        <dbReference type="PROSITE" id="PS50893"/>
    </source>
</evidence>
<keyword evidence="3" id="KW-0813">Transport</keyword>
<name>A0A8J5R5I3_9HYME</name>
<feature type="transmembrane region" description="Helical" evidence="8">
    <location>
        <begin position="476"/>
        <end position="498"/>
    </location>
</feature>
<evidence type="ECO:0000256" key="8">
    <source>
        <dbReference type="SAM" id="Phobius"/>
    </source>
</evidence>
<organism evidence="10 11">
    <name type="scientific">Cotesia typhae</name>
    <dbReference type="NCBI Taxonomy" id="2053667"/>
    <lineage>
        <taxon>Eukaryota</taxon>
        <taxon>Metazoa</taxon>
        <taxon>Ecdysozoa</taxon>
        <taxon>Arthropoda</taxon>
        <taxon>Hexapoda</taxon>
        <taxon>Insecta</taxon>
        <taxon>Pterygota</taxon>
        <taxon>Neoptera</taxon>
        <taxon>Endopterygota</taxon>
        <taxon>Hymenoptera</taxon>
        <taxon>Apocrita</taxon>
        <taxon>Ichneumonoidea</taxon>
        <taxon>Braconidae</taxon>
        <taxon>Microgastrinae</taxon>
        <taxon>Cotesia</taxon>
    </lineage>
</organism>
<feature type="compositionally biased region" description="Basic and acidic residues" evidence="7">
    <location>
        <begin position="306"/>
        <end position="316"/>
    </location>
</feature>
<evidence type="ECO:0000256" key="6">
    <source>
        <dbReference type="ARBA" id="ARBA00023136"/>
    </source>
</evidence>
<keyword evidence="5 8" id="KW-1133">Transmembrane helix</keyword>
<evidence type="ECO:0000313" key="10">
    <source>
        <dbReference type="EMBL" id="KAG8038339.1"/>
    </source>
</evidence>
<evidence type="ECO:0000256" key="2">
    <source>
        <dbReference type="ARBA" id="ARBA00005814"/>
    </source>
</evidence>
<dbReference type="GO" id="GO:0140359">
    <property type="term" value="F:ABC-type transporter activity"/>
    <property type="evidence" value="ECO:0007669"/>
    <property type="project" value="InterPro"/>
</dbReference>
<keyword evidence="4 8" id="KW-0812">Transmembrane</keyword>
<dbReference type="PANTHER" id="PTHR48041:SF133">
    <property type="entry name" value="GH24286P"/>
    <property type="match status" value="1"/>
</dbReference>
<dbReference type="InterPro" id="IPR003593">
    <property type="entry name" value="AAA+_ATPase"/>
</dbReference>
<dbReference type="PROSITE" id="PS50893">
    <property type="entry name" value="ABC_TRANSPORTER_2"/>
    <property type="match status" value="1"/>
</dbReference>